<keyword evidence="3" id="KW-1185">Reference proteome</keyword>
<evidence type="ECO:0000256" key="1">
    <source>
        <dbReference type="SAM" id="MobiDB-lite"/>
    </source>
</evidence>
<proteinExistence type="predicted"/>
<evidence type="ECO:0000313" key="3">
    <source>
        <dbReference type="Proteomes" id="UP000799437"/>
    </source>
</evidence>
<dbReference type="GeneID" id="54485022"/>
<feature type="region of interest" description="Disordered" evidence="1">
    <location>
        <begin position="1"/>
        <end position="56"/>
    </location>
</feature>
<organism evidence="2 3">
    <name type="scientific">Pseudovirgaria hyperparasitica</name>
    <dbReference type="NCBI Taxonomy" id="470096"/>
    <lineage>
        <taxon>Eukaryota</taxon>
        <taxon>Fungi</taxon>
        <taxon>Dikarya</taxon>
        <taxon>Ascomycota</taxon>
        <taxon>Pezizomycotina</taxon>
        <taxon>Dothideomycetes</taxon>
        <taxon>Dothideomycetes incertae sedis</taxon>
        <taxon>Acrospermales</taxon>
        <taxon>Acrospermaceae</taxon>
        <taxon>Pseudovirgaria</taxon>
    </lineage>
</organism>
<feature type="compositionally biased region" description="Polar residues" evidence="1">
    <location>
        <begin position="1"/>
        <end position="11"/>
    </location>
</feature>
<reference evidence="2" key="1">
    <citation type="journal article" date="2020" name="Stud. Mycol.">
        <title>101 Dothideomycetes genomes: a test case for predicting lifestyles and emergence of pathogens.</title>
        <authorList>
            <person name="Haridas S."/>
            <person name="Albert R."/>
            <person name="Binder M."/>
            <person name="Bloem J."/>
            <person name="Labutti K."/>
            <person name="Salamov A."/>
            <person name="Andreopoulos B."/>
            <person name="Baker S."/>
            <person name="Barry K."/>
            <person name="Bills G."/>
            <person name="Bluhm B."/>
            <person name="Cannon C."/>
            <person name="Castanera R."/>
            <person name="Culley D."/>
            <person name="Daum C."/>
            <person name="Ezra D."/>
            <person name="Gonzalez J."/>
            <person name="Henrissat B."/>
            <person name="Kuo A."/>
            <person name="Liang C."/>
            <person name="Lipzen A."/>
            <person name="Lutzoni F."/>
            <person name="Magnuson J."/>
            <person name="Mondo S."/>
            <person name="Nolan M."/>
            <person name="Ohm R."/>
            <person name="Pangilinan J."/>
            <person name="Park H.-J."/>
            <person name="Ramirez L."/>
            <person name="Alfaro M."/>
            <person name="Sun H."/>
            <person name="Tritt A."/>
            <person name="Yoshinaga Y."/>
            <person name="Zwiers L.-H."/>
            <person name="Turgeon B."/>
            <person name="Goodwin S."/>
            <person name="Spatafora J."/>
            <person name="Crous P."/>
            <person name="Grigoriev I."/>
        </authorList>
    </citation>
    <scope>NUCLEOTIDE SEQUENCE</scope>
    <source>
        <strain evidence="2">CBS 121739</strain>
    </source>
</reference>
<name>A0A6A6W7L9_9PEZI</name>
<feature type="non-terminal residue" evidence="2">
    <location>
        <position position="138"/>
    </location>
</feature>
<dbReference type="Proteomes" id="UP000799437">
    <property type="component" value="Unassembled WGS sequence"/>
</dbReference>
<dbReference type="RefSeq" id="XP_033600327.1">
    <property type="nucleotide sequence ID" value="XM_033743968.1"/>
</dbReference>
<accession>A0A6A6W7L9</accession>
<dbReference type="EMBL" id="ML996572">
    <property type="protein sequence ID" value="KAF2757876.1"/>
    <property type="molecule type" value="Genomic_DNA"/>
</dbReference>
<sequence>MPSPSLDQSTPVAGAPLPLSSTSRNPENVLHPTIPIPLTHEHGSPYGGPGPKSAAEDKEQLAFTANFLKAHPNIRTKAGLKKAQEKEIEKRIKSLIAIAETREAMRLKNEQIDKDITQKTAEHAMETNIRLAEMKKKA</sequence>
<evidence type="ECO:0000313" key="2">
    <source>
        <dbReference type="EMBL" id="KAF2757876.1"/>
    </source>
</evidence>
<protein>
    <submittedName>
        <fullName evidence="2">Uncharacterized protein</fullName>
    </submittedName>
</protein>
<dbReference type="AlphaFoldDB" id="A0A6A6W7L9"/>
<gene>
    <name evidence="2" type="ORF">EJ05DRAFT_476177</name>
</gene>